<feature type="compositionally biased region" description="Low complexity" evidence="1">
    <location>
        <begin position="191"/>
        <end position="211"/>
    </location>
</feature>
<evidence type="ECO:0000259" key="3">
    <source>
        <dbReference type="Pfam" id="PF18914"/>
    </source>
</evidence>
<dbReference type="AlphaFoldDB" id="A0AAU4JZI1"/>
<gene>
    <name evidence="4" type="ORF">OG579_15975</name>
</gene>
<dbReference type="Pfam" id="PF18914">
    <property type="entry name" value="DUF5666"/>
    <property type="match status" value="1"/>
</dbReference>
<keyword evidence="5" id="KW-1185">Reference proteome</keyword>
<dbReference type="RefSeq" id="WP_328856742.1">
    <property type="nucleotide sequence ID" value="NZ_CP108021.1"/>
</dbReference>
<evidence type="ECO:0000313" key="4">
    <source>
        <dbReference type="EMBL" id="WUM19198.1"/>
    </source>
</evidence>
<reference evidence="4 5" key="1">
    <citation type="submission" date="2022-10" db="EMBL/GenBank/DDBJ databases">
        <title>The complete genomes of actinobacterial strains from the NBC collection.</title>
        <authorList>
            <person name="Joergensen T.S."/>
            <person name="Alvarez Arevalo M."/>
            <person name="Sterndorff E.B."/>
            <person name="Faurdal D."/>
            <person name="Vuksanovic O."/>
            <person name="Mourched A.-S."/>
            <person name="Charusanti P."/>
            <person name="Shaw S."/>
            <person name="Blin K."/>
            <person name="Weber T."/>
        </authorList>
    </citation>
    <scope>NUCLEOTIDE SEQUENCE [LARGE SCALE GENOMIC DNA]</scope>
    <source>
        <strain evidence="4 5">NBC_00319</strain>
    </source>
</reference>
<feature type="region of interest" description="Disordered" evidence="1">
    <location>
        <begin position="1"/>
        <end position="47"/>
    </location>
</feature>
<feature type="compositionally biased region" description="Pro residues" evidence="1">
    <location>
        <begin position="22"/>
        <end position="33"/>
    </location>
</feature>
<dbReference type="EMBL" id="CP108021">
    <property type="protein sequence ID" value="WUM19198.1"/>
    <property type="molecule type" value="Genomic_DNA"/>
</dbReference>
<accession>A0AAU4JZI1</accession>
<proteinExistence type="predicted"/>
<feature type="region of interest" description="Disordered" evidence="1">
    <location>
        <begin position="187"/>
        <end position="211"/>
    </location>
</feature>
<sequence length="211" mass="21311">MTDPHDPHQPEQQPPTERFDAPAPPAFPPPAGTPPSAQQPPQRASWFSGTRRAAIVTGVVGLVVGGVIGGSIGWAATGNDDSAHTNSAYSRQMSNGEGGENQTAPAKRHARGAVAGTITAINGSSWTISGRGGRTWEVTIGQNTTFGTAKAPAQQADFHVGDRVAVVGKASGGEDDSGTIDATRIAKRNVPAASSTAPSASATPGATSQPS</sequence>
<feature type="transmembrane region" description="Helical" evidence="2">
    <location>
        <begin position="53"/>
        <end position="76"/>
    </location>
</feature>
<dbReference type="Proteomes" id="UP001432128">
    <property type="component" value="Chromosome"/>
</dbReference>
<feature type="domain" description="DUF5666" evidence="3">
    <location>
        <begin position="116"/>
        <end position="185"/>
    </location>
</feature>
<organism evidence="4 5">
    <name type="scientific">Williamsia herbipolensis</name>
    <dbReference type="NCBI Taxonomy" id="1603258"/>
    <lineage>
        <taxon>Bacteria</taxon>
        <taxon>Bacillati</taxon>
        <taxon>Actinomycetota</taxon>
        <taxon>Actinomycetes</taxon>
        <taxon>Mycobacteriales</taxon>
        <taxon>Nocardiaceae</taxon>
        <taxon>Williamsia</taxon>
    </lineage>
</organism>
<feature type="compositionally biased region" description="Polar residues" evidence="1">
    <location>
        <begin position="84"/>
        <end position="104"/>
    </location>
</feature>
<dbReference type="KEGG" id="whr:OG579_15975"/>
<feature type="region of interest" description="Disordered" evidence="1">
    <location>
        <begin position="78"/>
        <end position="104"/>
    </location>
</feature>
<evidence type="ECO:0000256" key="1">
    <source>
        <dbReference type="SAM" id="MobiDB-lite"/>
    </source>
</evidence>
<keyword evidence="2" id="KW-0472">Membrane</keyword>
<protein>
    <submittedName>
        <fullName evidence="4">DUF5666 domain-containing protein</fullName>
    </submittedName>
</protein>
<feature type="compositionally biased region" description="Low complexity" evidence="1">
    <location>
        <begin position="34"/>
        <end position="45"/>
    </location>
</feature>
<dbReference type="InterPro" id="IPR043724">
    <property type="entry name" value="DUF5666"/>
</dbReference>
<evidence type="ECO:0000256" key="2">
    <source>
        <dbReference type="SAM" id="Phobius"/>
    </source>
</evidence>
<evidence type="ECO:0000313" key="5">
    <source>
        <dbReference type="Proteomes" id="UP001432128"/>
    </source>
</evidence>
<name>A0AAU4JZI1_9NOCA</name>
<keyword evidence="2" id="KW-1133">Transmembrane helix</keyword>
<keyword evidence="2" id="KW-0812">Transmembrane</keyword>